<dbReference type="AlphaFoldDB" id="A0A2A4FXW3"/>
<organism evidence="3 4">
    <name type="scientific">Rhizorhabdus dicambivorans</name>
    <dbReference type="NCBI Taxonomy" id="1850238"/>
    <lineage>
        <taxon>Bacteria</taxon>
        <taxon>Pseudomonadati</taxon>
        <taxon>Pseudomonadota</taxon>
        <taxon>Alphaproteobacteria</taxon>
        <taxon>Sphingomonadales</taxon>
        <taxon>Sphingomonadaceae</taxon>
        <taxon>Rhizorhabdus</taxon>
    </lineage>
</organism>
<proteinExistence type="predicted"/>
<evidence type="ECO:0000313" key="3">
    <source>
        <dbReference type="EMBL" id="PCE42570.1"/>
    </source>
</evidence>
<evidence type="ECO:0000313" key="4">
    <source>
        <dbReference type="Proteomes" id="UP000218934"/>
    </source>
</evidence>
<dbReference type="PANTHER" id="PTHR21240">
    <property type="entry name" value="2-AMINO-3-CARBOXYLMUCONATE-6-SEMIALDEHYDE DECARBOXYLASE"/>
    <property type="match status" value="1"/>
</dbReference>
<dbReference type="RefSeq" id="WP_066960667.1">
    <property type="nucleotide sequence ID" value="NZ_NWUF01000007.1"/>
</dbReference>
<dbReference type="EMBL" id="NWUF01000007">
    <property type="protein sequence ID" value="PCE42570.1"/>
    <property type="molecule type" value="Genomic_DNA"/>
</dbReference>
<name>A0A2A4FXW3_9SPHN</name>
<sequence length="340" mass="37925">MIIDVHSHLWAPPELNSNGMNLLGSDGSYSGMEPRIPDERFVEHLQVLFKALDLVGTDFQMVSPRPFTMLHSRGARLVDVWTRWTNNAVAQQVRLAPDRFIGMAGLPQVPGEPIERVFPEMDRCIRELGFNSVLINPDPSEGLGGVPAMGDPYWYPLYERMCEYDVPALIHAASCCNGRETYANHFITEHSIALLSMIKAGVMQRYPKLKIVVAHGGGSVPYQVGRWRAERGSFPDLGKGSVEGRMNQQEGTFDDALRCFHFDTCLHSPLSVELLIKVVGTDAVCFGTERLGSGSQINDATGRSFDDMKPDIEAMDFLSKDDRYKIFEGNARRLFTGLPD</sequence>
<dbReference type="GO" id="GO:0005737">
    <property type="term" value="C:cytoplasm"/>
    <property type="evidence" value="ECO:0007669"/>
    <property type="project" value="TreeGrafter"/>
</dbReference>
<evidence type="ECO:0000256" key="1">
    <source>
        <dbReference type="ARBA" id="ARBA00023239"/>
    </source>
</evidence>
<comment type="caution">
    <text evidence="3">The sequence shown here is derived from an EMBL/GenBank/DDBJ whole genome shotgun (WGS) entry which is preliminary data.</text>
</comment>
<dbReference type="InterPro" id="IPR032466">
    <property type="entry name" value="Metal_Hydrolase"/>
</dbReference>
<dbReference type="GO" id="GO:0016787">
    <property type="term" value="F:hydrolase activity"/>
    <property type="evidence" value="ECO:0007669"/>
    <property type="project" value="UniProtKB-KW"/>
</dbReference>
<dbReference type="GO" id="GO:0016831">
    <property type="term" value="F:carboxy-lyase activity"/>
    <property type="evidence" value="ECO:0007669"/>
    <property type="project" value="InterPro"/>
</dbReference>
<dbReference type="InterPro" id="IPR032465">
    <property type="entry name" value="ACMSD"/>
</dbReference>
<dbReference type="Pfam" id="PF04909">
    <property type="entry name" value="Amidohydro_2"/>
    <property type="match status" value="1"/>
</dbReference>
<keyword evidence="1" id="KW-0456">Lyase</keyword>
<dbReference type="SUPFAM" id="SSF51556">
    <property type="entry name" value="Metallo-dependent hydrolases"/>
    <property type="match status" value="1"/>
</dbReference>
<reference evidence="3 4" key="1">
    <citation type="submission" date="2017-09" db="EMBL/GenBank/DDBJ databases">
        <title>The Catabolism of 3,6-Dichlorosalicylic acid is Initiated by the Cytochrome P450 Monooxygenase DsmABC in Rhizorhabdus dicambivorans Ndbn-20.</title>
        <authorList>
            <person name="Na L."/>
        </authorList>
    </citation>
    <scope>NUCLEOTIDE SEQUENCE [LARGE SCALE GENOMIC DNA]</scope>
    <source>
        <strain evidence="3 4">Ndbn-20m</strain>
    </source>
</reference>
<keyword evidence="4" id="KW-1185">Reference proteome</keyword>
<dbReference type="Gene3D" id="3.20.20.140">
    <property type="entry name" value="Metal-dependent hydrolases"/>
    <property type="match status" value="1"/>
</dbReference>
<dbReference type="GO" id="GO:0019748">
    <property type="term" value="P:secondary metabolic process"/>
    <property type="evidence" value="ECO:0007669"/>
    <property type="project" value="TreeGrafter"/>
</dbReference>
<evidence type="ECO:0000259" key="2">
    <source>
        <dbReference type="Pfam" id="PF04909"/>
    </source>
</evidence>
<keyword evidence="3" id="KW-0378">Hydrolase</keyword>
<dbReference type="PANTHER" id="PTHR21240:SF28">
    <property type="entry name" value="ISO-OROTATE DECARBOXYLASE (EUROFUNG)"/>
    <property type="match status" value="1"/>
</dbReference>
<dbReference type="KEGG" id="rdi:CMV14_06945"/>
<accession>A0A2A4FXW3</accession>
<dbReference type="InterPro" id="IPR006680">
    <property type="entry name" value="Amidohydro-rel"/>
</dbReference>
<dbReference type="Proteomes" id="UP000218934">
    <property type="component" value="Unassembled WGS sequence"/>
</dbReference>
<feature type="domain" description="Amidohydrolase-related" evidence="2">
    <location>
        <begin position="3"/>
        <end position="335"/>
    </location>
</feature>
<protein>
    <submittedName>
        <fullName evidence="3">Amidohydrolase</fullName>
    </submittedName>
</protein>
<gene>
    <name evidence="3" type="ORF">COO09_09135</name>
</gene>
<dbReference type="OrthoDB" id="149172at2"/>